<gene>
    <name evidence="3" type="ORF">BJ508DRAFT_382043</name>
</gene>
<dbReference type="AlphaFoldDB" id="A0A3N4H9W3"/>
<feature type="transmembrane region" description="Helical" evidence="2">
    <location>
        <begin position="375"/>
        <end position="398"/>
    </location>
</feature>
<accession>A0A3N4H9W3</accession>
<reference evidence="3 4" key="1">
    <citation type="journal article" date="2018" name="Nat. Ecol. Evol.">
        <title>Pezizomycetes genomes reveal the molecular basis of ectomycorrhizal truffle lifestyle.</title>
        <authorList>
            <person name="Murat C."/>
            <person name="Payen T."/>
            <person name="Noel B."/>
            <person name="Kuo A."/>
            <person name="Morin E."/>
            <person name="Chen J."/>
            <person name="Kohler A."/>
            <person name="Krizsan K."/>
            <person name="Balestrini R."/>
            <person name="Da Silva C."/>
            <person name="Montanini B."/>
            <person name="Hainaut M."/>
            <person name="Levati E."/>
            <person name="Barry K.W."/>
            <person name="Belfiori B."/>
            <person name="Cichocki N."/>
            <person name="Clum A."/>
            <person name="Dockter R.B."/>
            <person name="Fauchery L."/>
            <person name="Guy J."/>
            <person name="Iotti M."/>
            <person name="Le Tacon F."/>
            <person name="Lindquist E.A."/>
            <person name="Lipzen A."/>
            <person name="Malagnac F."/>
            <person name="Mello A."/>
            <person name="Molinier V."/>
            <person name="Miyauchi S."/>
            <person name="Poulain J."/>
            <person name="Riccioni C."/>
            <person name="Rubini A."/>
            <person name="Sitrit Y."/>
            <person name="Splivallo R."/>
            <person name="Traeger S."/>
            <person name="Wang M."/>
            <person name="Zifcakova L."/>
            <person name="Wipf D."/>
            <person name="Zambonelli A."/>
            <person name="Paolocci F."/>
            <person name="Nowrousian M."/>
            <person name="Ottonello S."/>
            <person name="Baldrian P."/>
            <person name="Spatafora J.W."/>
            <person name="Henrissat B."/>
            <person name="Nagy L.G."/>
            <person name="Aury J.M."/>
            <person name="Wincker P."/>
            <person name="Grigoriev I.V."/>
            <person name="Bonfante P."/>
            <person name="Martin F.M."/>
        </authorList>
    </citation>
    <scope>NUCLEOTIDE SEQUENCE [LARGE SCALE GENOMIC DNA]</scope>
    <source>
        <strain evidence="3 4">RN42</strain>
    </source>
</reference>
<dbReference type="PANTHER" id="PTHR35043:SF7">
    <property type="entry name" value="TRANSCRIPTION FACTOR DOMAIN-CONTAINING PROTEIN"/>
    <property type="match status" value="1"/>
</dbReference>
<feature type="transmembrane region" description="Helical" evidence="2">
    <location>
        <begin position="738"/>
        <end position="760"/>
    </location>
</feature>
<name>A0A3N4H9W3_ASCIM</name>
<dbReference type="PANTHER" id="PTHR35043">
    <property type="entry name" value="TRANSCRIPTION FACTOR DOMAIN-CONTAINING PROTEIN"/>
    <property type="match status" value="1"/>
</dbReference>
<evidence type="ECO:0000256" key="1">
    <source>
        <dbReference type="SAM" id="MobiDB-lite"/>
    </source>
</evidence>
<sequence>MTQTKSGRNGRLEPLSLSRKLLLLLLLQGMFFAASVSSIPLSNRTIAIRSQQDLTPADVPSLQTHQTPFGYVHFRSEPPGRGTWGIILSSTVTLIFCVSTSLHLNIITISSWQISFFHKAIWLIVSVMEPEAILLVAIGQHREAKKVQTAWRKKFGIGQFAMDLAEEQGLIGSLKRWWAGVWLSEEEAEMDLAMSEAFFAVMGGFVIDATDEVTEYDIDTIDNPNTAPVRFKRADVWLCKRKAELRAAVRHGVMRLKSPIKWVCCCLSFRRRKQPENKPKRLPALVTKELQLRQALERIDRKHTLKDEAHTAPYTATLTPIGFIKYVQGGGINRRTFDRQDIEDKGKADILKKTITAIQALWFVVQVWGRYNSRLSVTLLEVHLLIQVLFALAIYLYWWNKPLDVSVPLHIDVRLPPNPESSVDRESTSENPRTMASLAGIVINVAQAATILETTPRPILFNLGPQRSNASARSRRNRRSNVEPVDVPRREAMNSMSQRSSIIAAKADSTTSDMEVTRTASLSSGRRECDSEVRYSFIEELCDRLERQPARHEPQAEHLIGDYPPEVQVADIAPLLSAIRPSHLLNSTTDRRYESQLTTAAASPRPSGAESKYRYQPEPVCLFKPLHRDDGTPKSVNKLIQMKHRPGDPRKRRFIVKQEPHEMIGICARGFYEILSYVETVAMPEEEATREQREGTSEAKIATGISYEMALEVIFLLILSGAHIAAWNSYFPTQLEKYLWRASSIGLSACPLGLAFITAFTNFHRSLILALWNFTESNNVVFGIFDPKRVVMEAANFVAPDVSPEEHKFYDYTMIRCWPTKGQRSKTVSCFGKQAAIPICLLFIFGYAFCSGFILVECYYSLRTLPDDAFRTPEFADYWPHI</sequence>
<keyword evidence="2" id="KW-1133">Transmembrane helix</keyword>
<evidence type="ECO:0000256" key="2">
    <source>
        <dbReference type="SAM" id="Phobius"/>
    </source>
</evidence>
<feature type="region of interest" description="Disordered" evidence="1">
    <location>
        <begin position="591"/>
        <end position="612"/>
    </location>
</feature>
<feature type="transmembrane region" description="Helical" evidence="2">
    <location>
        <begin position="709"/>
        <end position="726"/>
    </location>
</feature>
<protein>
    <submittedName>
        <fullName evidence="3">Uncharacterized protein</fullName>
    </submittedName>
</protein>
<feature type="transmembrane region" description="Helical" evidence="2">
    <location>
        <begin position="21"/>
        <end position="41"/>
    </location>
</feature>
<evidence type="ECO:0000313" key="3">
    <source>
        <dbReference type="EMBL" id="RPA71409.1"/>
    </source>
</evidence>
<keyword evidence="2" id="KW-0472">Membrane</keyword>
<feature type="region of interest" description="Disordered" evidence="1">
    <location>
        <begin position="463"/>
        <end position="483"/>
    </location>
</feature>
<feature type="transmembrane region" description="Helical" evidence="2">
    <location>
        <begin position="84"/>
        <end position="107"/>
    </location>
</feature>
<organism evidence="3 4">
    <name type="scientific">Ascobolus immersus RN42</name>
    <dbReference type="NCBI Taxonomy" id="1160509"/>
    <lineage>
        <taxon>Eukaryota</taxon>
        <taxon>Fungi</taxon>
        <taxon>Dikarya</taxon>
        <taxon>Ascomycota</taxon>
        <taxon>Pezizomycotina</taxon>
        <taxon>Pezizomycetes</taxon>
        <taxon>Pezizales</taxon>
        <taxon>Ascobolaceae</taxon>
        <taxon>Ascobolus</taxon>
    </lineage>
</organism>
<dbReference type="STRING" id="1160509.A0A3N4H9W3"/>
<dbReference type="OrthoDB" id="9451547at2759"/>
<keyword evidence="2" id="KW-0812">Transmembrane</keyword>
<keyword evidence="4" id="KW-1185">Reference proteome</keyword>
<dbReference type="Proteomes" id="UP000275078">
    <property type="component" value="Unassembled WGS sequence"/>
</dbReference>
<proteinExistence type="predicted"/>
<evidence type="ECO:0000313" key="4">
    <source>
        <dbReference type="Proteomes" id="UP000275078"/>
    </source>
</evidence>
<feature type="transmembrane region" description="Helical" evidence="2">
    <location>
        <begin position="835"/>
        <end position="856"/>
    </location>
</feature>
<dbReference type="EMBL" id="ML119932">
    <property type="protein sequence ID" value="RPA71409.1"/>
    <property type="molecule type" value="Genomic_DNA"/>
</dbReference>